<dbReference type="PATRIC" id="fig|37916.4.peg.7332"/>
<proteinExistence type="predicted"/>
<gene>
    <name evidence="1" type="ORF">MCHLDSM_07306</name>
</gene>
<evidence type="ECO:0008006" key="3">
    <source>
        <dbReference type="Google" id="ProtNLM"/>
    </source>
</evidence>
<sequence length="102" mass="11086">MRAVLRLNTFDADKLAAASEQLEEFDRLHAVQPGYLGNVTVDVGQGRRFVINLWETAEHQQAGLKALGPAVEHLVNPLLAVPSQLIAEGTVIRCDLIAPDTT</sequence>
<protein>
    <recommendedName>
        <fullName evidence="3">ABM domain-containing protein</fullName>
    </recommendedName>
</protein>
<dbReference type="Proteomes" id="UP000036513">
    <property type="component" value="Unassembled WGS sequence"/>
</dbReference>
<name>A0A0J6VB40_9MYCO</name>
<dbReference type="STRING" id="37916.MCHLDSM_07306"/>
<dbReference type="EMBL" id="JYNL01000071">
    <property type="protein sequence ID" value="KMO66962.1"/>
    <property type="molecule type" value="Genomic_DNA"/>
</dbReference>
<accession>A0A0J6VB40</accession>
<evidence type="ECO:0000313" key="2">
    <source>
        <dbReference type="Proteomes" id="UP000036513"/>
    </source>
</evidence>
<keyword evidence="2" id="KW-1185">Reference proteome</keyword>
<evidence type="ECO:0000313" key="1">
    <source>
        <dbReference type="EMBL" id="KMO66962.1"/>
    </source>
</evidence>
<reference evidence="1 2" key="1">
    <citation type="journal article" date="2015" name="Genome Biol. Evol.">
        <title>Characterization of Three Mycobacterium spp. with Potential Use in Bioremediation by Genome Sequencing and Comparative Genomics.</title>
        <authorList>
            <person name="Das S."/>
            <person name="Pettersson B.M."/>
            <person name="Behra P.R."/>
            <person name="Ramesh M."/>
            <person name="Dasgupta S."/>
            <person name="Bhattacharya A."/>
            <person name="Kirsebom L.A."/>
        </authorList>
    </citation>
    <scope>NUCLEOTIDE SEQUENCE [LARGE SCALE GENOMIC DNA]</scope>
    <source>
        <strain evidence="1 2">DSM 43826</strain>
    </source>
</reference>
<dbReference type="AlphaFoldDB" id="A0A0J6VB40"/>
<dbReference type="RefSeq" id="WP_060937687.1">
    <property type="nucleotide sequence ID" value="NZ_JYNL01000071.1"/>
</dbReference>
<comment type="caution">
    <text evidence="1">The sequence shown here is derived from an EMBL/GenBank/DDBJ whole genome shotgun (WGS) entry which is preliminary data.</text>
</comment>
<organism evidence="1 2">
    <name type="scientific">Mycolicibacterium chlorophenolicum</name>
    <dbReference type="NCBI Taxonomy" id="37916"/>
    <lineage>
        <taxon>Bacteria</taxon>
        <taxon>Bacillati</taxon>
        <taxon>Actinomycetota</taxon>
        <taxon>Actinomycetes</taxon>
        <taxon>Mycobacteriales</taxon>
        <taxon>Mycobacteriaceae</taxon>
        <taxon>Mycolicibacterium</taxon>
    </lineage>
</organism>